<dbReference type="Proteomes" id="UP000613840">
    <property type="component" value="Unassembled WGS sequence"/>
</dbReference>
<evidence type="ECO:0000313" key="1">
    <source>
        <dbReference type="EMBL" id="GGL46220.1"/>
    </source>
</evidence>
<dbReference type="InterPro" id="IPR029058">
    <property type="entry name" value="AB_hydrolase_fold"/>
</dbReference>
<evidence type="ECO:0008006" key="3">
    <source>
        <dbReference type="Google" id="ProtNLM"/>
    </source>
</evidence>
<organism evidence="1 2">
    <name type="scientific">Microlunatus endophyticus</name>
    <dbReference type="NCBI Taxonomy" id="1716077"/>
    <lineage>
        <taxon>Bacteria</taxon>
        <taxon>Bacillati</taxon>
        <taxon>Actinomycetota</taxon>
        <taxon>Actinomycetes</taxon>
        <taxon>Propionibacteriales</taxon>
        <taxon>Propionibacteriaceae</taxon>
        <taxon>Microlunatus</taxon>
    </lineage>
</organism>
<gene>
    <name evidence="1" type="ORF">GCM10011575_00180</name>
</gene>
<reference evidence="1" key="2">
    <citation type="submission" date="2020-09" db="EMBL/GenBank/DDBJ databases">
        <authorList>
            <person name="Sun Q."/>
            <person name="Zhou Y."/>
        </authorList>
    </citation>
    <scope>NUCLEOTIDE SEQUENCE</scope>
    <source>
        <strain evidence="1">CGMCC 4.7306</strain>
    </source>
</reference>
<accession>A0A917S012</accession>
<dbReference type="SUPFAM" id="SSF53474">
    <property type="entry name" value="alpha/beta-Hydrolases"/>
    <property type="match status" value="1"/>
</dbReference>
<protein>
    <recommendedName>
        <fullName evidence="3">Pimeloyl-ACP methyl ester carboxylesterase</fullName>
    </recommendedName>
</protein>
<comment type="caution">
    <text evidence="1">The sequence shown here is derived from an EMBL/GenBank/DDBJ whole genome shotgun (WGS) entry which is preliminary data.</text>
</comment>
<proteinExistence type="predicted"/>
<sequence>MGYVIMVPGLAVQGYLRPSAARLRAEGHEVDLLPPIGWPESGTDLDGYAARIVRHAERHGPVDLLIGLSVGTQAATLAAAGTGAVRRLLLISPTIDPARRSTAAALRAWSRGEQHPDSPRLSVQAHDWVRAGPTGIYRGLQSVIMMRLEEELPRAADPGRPVTVVHGEADQLSPLPFALDVAGRAGARMLIIPDAPHSWPIGDGDRFAALVSDLIMEPGYGRMPAREDVTSADRGR</sequence>
<dbReference type="AlphaFoldDB" id="A0A917S012"/>
<reference evidence="1" key="1">
    <citation type="journal article" date="2014" name="Int. J. Syst. Evol. Microbiol.">
        <title>Complete genome sequence of Corynebacterium casei LMG S-19264T (=DSM 44701T), isolated from a smear-ripened cheese.</title>
        <authorList>
            <consortium name="US DOE Joint Genome Institute (JGI-PGF)"/>
            <person name="Walter F."/>
            <person name="Albersmeier A."/>
            <person name="Kalinowski J."/>
            <person name="Ruckert C."/>
        </authorList>
    </citation>
    <scope>NUCLEOTIDE SEQUENCE</scope>
    <source>
        <strain evidence="1">CGMCC 4.7306</strain>
    </source>
</reference>
<keyword evidence="2" id="KW-1185">Reference proteome</keyword>
<dbReference type="EMBL" id="BMMZ01000001">
    <property type="protein sequence ID" value="GGL46220.1"/>
    <property type="molecule type" value="Genomic_DNA"/>
</dbReference>
<name>A0A917S012_9ACTN</name>
<dbReference type="Gene3D" id="3.40.50.1820">
    <property type="entry name" value="alpha/beta hydrolase"/>
    <property type="match status" value="1"/>
</dbReference>
<evidence type="ECO:0000313" key="2">
    <source>
        <dbReference type="Proteomes" id="UP000613840"/>
    </source>
</evidence>